<comment type="caution">
    <text evidence="3">The sequence shown here is derived from an EMBL/GenBank/DDBJ whole genome shotgun (WGS) entry which is preliminary data.</text>
</comment>
<evidence type="ECO:0000313" key="3">
    <source>
        <dbReference type="EMBL" id="KAL1891688.1"/>
    </source>
</evidence>
<feature type="region of interest" description="Disordered" evidence="1">
    <location>
        <begin position="96"/>
        <end position="131"/>
    </location>
</feature>
<accession>A0ABR3YV91</accession>
<protein>
    <recommendedName>
        <fullName evidence="2">2EXR domain-containing protein</fullName>
    </recommendedName>
</protein>
<dbReference type="EMBL" id="JAWCUI010000050">
    <property type="protein sequence ID" value="KAL1891688.1"/>
    <property type="molecule type" value="Genomic_DNA"/>
</dbReference>
<evidence type="ECO:0000313" key="4">
    <source>
        <dbReference type="Proteomes" id="UP001583186"/>
    </source>
</evidence>
<keyword evidence="4" id="KW-1185">Reference proteome</keyword>
<feature type="domain" description="2EXR" evidence="2">
    <location>
        <begin position="195"/>
        <end position="259"/>
    </location>
</feature>
<reference evidence="3 4" key="1">
    <citation type="journal article" date="2024" name="IMA Fungus">
        <title>IMA Genome - F19 : A genome assembly and annotation guide to empower mycologists, including annotated draft genome sequences of Ceratocystis pirilliformis, Diaporthe australafricana, Fusarium ophioides, Paecilomyces lecythidis, and Sporothrix stenoceras.</title>
        <authorList>
            <person name="Aylward J."/>
            <person name="Wilson A.M."/>
            <person name="Visagie C.M."/>
            <person name="Spraker J."/>
            <person name="Barnes I."/>
            <person name="Buitendag C."/>
            <person name="Ceriani C."/>
            <person name="Del Mar Angel L."/>
            <person name="du Plessis D."/>
            <person name="Fuchs T."/>
            <person name="Gasser K."/>
            <person name="Kramer D."/>
            <person name="Li W."/>
            <person name="Munsamy K."/>
            <person name="Piso A."/>
            <person name="Price J.L."/>
            <person name="Sonnekus B."/>
            <person name="Thomas C."/>
            <person name="van der Nest A."/>
            <person name="van Dijk A."/>
            <person name="van Heerden A."/>
            <person name="van Vuuren N."/>
            <person name="Yilmaz N."/>
            <person name="Duong T.A."/>
            <person name="van der Merwe N.A."/>
            <person name="Wingfield M.J."/>
            <person name="Wingfield B.D."/>
        </authorList>
    </citation>
    <scope>NUCLEOTIDE SEQUENCE [LARGE SCALE GENOMIC DNA]</scope>
    <source>
        <strain evidence="3 4">CMW 5346</strain>
    </source>
</reference>
<dbReference type="InterPro" id="IPR045518">
    <property type="entry name" value="2EXR"/>
</dbReference>
<proteinExistence type="predicted"/>
<evidence type="ECO:0000256" key="1">
    <source>
        <dbReference type="SAM" id="MobiDB-lite"/>
    </source>
</evidence>
<dbReference type="Pfam" id="PF20150">
    <property type="entry name" value="2EXR"/>
    <property type="match status" value="1"/>
</dbReference>
<dbReference type="Proteomes" id="UP001583186">
    <property type="component" value="Unassembled WGS sequence"/>
</dbReference>
<organism evidence="3 4">
    <name type="scientific">Sporothrix stenoceras</name>
    <dbReference type="NCBI Taxonomy" id="5173"/>
    <lineage>
        <taxon>Eukaryota</taxon>
        <taxon>Fungi</taxon>
        <taxon>Dikarya</taxon>
        <taxon>Ascomycota</taxon>
        <taxon>Pezizomycotina</taxon>
        <taxon>Sordariomycetes</taxon>
        <taxon>Sordariomycetidae</taxon>
        <taxon>Ophiostomatales</taxon>
        <taxon>Ophiostomataceae</taxon>
        <taxon>Sporothrix</taxon>
    </lineage>
</organism>
<name>A0ABR3YV91_9PEZI</name>
<feature type="compositionally biased region" description="Low complexity" evidence="1">
    <location>
        <begin position="96"/>
        <end position="115"/>
    </location>
</feature>
<gene>
    <name evidence="3" type="ORF">Sste5346_007437</name>
</gene>
<evidence type="ECO:0000259" key="2">
    <source>
        <dbReference type="Pfam" id="PF20150"/>
    </source>
</evidence>
<sequence length="447" mass="50530">MRTEYVWGELYTAQREVMALEGAFHNLIVAARNADRPIMDETWMDVRFLFYPVYRSISNVQRSCVAHAELCRRVNRDKQRRQNEWSEARAAATRSLAAPAADGGAAGVDVESGADNGTAGTDGSDAHPVESGLAGPAVLEEEEPCSYSHYVAEREFYSLYSNADNIDNYYPDTLHTMKARAESKVGCKNAPQKLFPQFSNLPGELQLMIWERAVDPPPCSHILSTIELPRTDEDVAEALEFFPDAGLWKACPDSLKTVLRAHNKQKTRYAIADENGNLPECHGHIFNFGVTWKEWATEILFERYSRLPQSITQIQEELEDVENKLIELLRWTKVAVAKSREVLLSAVPDEDDFLAYFGPILHPEWKAHHSVPLLRVMRTTVNMCNEAPEAPTYSEDVIRKFDEDFGGPADTILLERQIVEDQVIFDPPPEIWNDTDPDMVPESVSGW</sequence>